<evidence type="ECO:0000313" key="1">
    <source>
        <dbReference type="EMBL" id="MDZ5085967.1"/>
    </source>
</evidence>
<reference evidence="1 2" key="1">
    <citation type="journal article" date="2021" name="Chemosphere">
        <title>Bioballs carrying a syntrophic Rhodococcus and Mycolicibacterium consortium for simultaneous sorption and biodegradation of fuel oil in contaminated freshwater.</title>
        <authorList>
            <person name="Naloka K."/>
            <person name="Polrit D."/>
            <person name="Muangchinda C."/>
            <person name="Thoetkiattikul H."/>
            <person name="Pinyakong O."/>
        </authorList>
    </citation>
    <scope>NUCLEOTIDE SEQUENCE [LARGE SCALE GENOMIC DNA]</scope>
    <source>
        <strain evidence="1 2">J101</strain>
    </source>
</reference>
<organism evidence="1 2">
    <name type="scientific">Mycolicibacterium parafortuitum</name>
    <name type="common">Mycobacterium parafortuitum</name>
    <dbReference type="NCBI Taxonomy" id="39692"/>
    <lineage>
        <taxon>Bacteria</taxon>
        <taxon>Bacillati</taxon>
        <taxon>Actinomycetota</taxon>
        <taxon>Actinomycetes</taxon>
        <taxon>Mycobacteriales</taxon>
        <taxon>Mycobacteriaceae</taxon>
        <taxon>Mycolicibacterium</taxon>
    </lineage>
</organism>
<evidence type="ECO:0000313" key="2">
    <source>
        <dbReference type="Proteomes" id="UP001289645"/>
    </source>
</evidence>
<dbReference type="Proteomes" id="UP001289645">
    <property type="component" value="Unassembled WGS sequence"/>
</dbReference>
<name>A0ACC6MG63_MYCPF</name>
<protein>
    <submittedName>
        <fullName evidence="1">LacI family transcriptional regulator</fullName>
    </submittedName>
</protein>
<accession>A0ACC6MG63</accession>
<proteinExistence type="predicted"/>
<keyword evidence="2" id="KW-1185">Reference proteome</keyword>
<comment type="caution">
    <text evidence="1">The sequence shown here is derived from an EMBL/GenBank/DDBJ whole genome shotgun (WGS) entry which is preliminary data.</text>
</comment>
<sequence length="332" mass="35475">MQRRPTLADVAERAGVSRALVSIVMREAAGASEQTRERVKRAADDIGYRPDPRARRLRQLRTNLLGLTFAAGQEFHADLVDGVYVAAEALGYDVVLSAVTPHRDEVRAVRTLVDDRCEGLLLIGPAQRAGRLAELADRVPLVVLARRVRGVDAVRSDDVAGARLGVEHLLGLGHRRILFLDGGGAPGAVERLRGYRRAMQHAGQPELIRPGGLTEREGAAAASAIVASGEWPDAVFAFNDRCALGVMDVFIRSGIAVPQDVSVLGYDDSALAGLAHINLSTLRQDAAGLAAGAVQRLVGRLEGPADGRDERAADLVREPQLIARQTTAPPTR</sequence>
<gene>
    <name evidence="1" type="ORF">OHX15_11290</name>
</gene>
<dbReference type="EMBL" id="JAOXLN010000010">
    <property type="protein sequence ID" value="MDZ5085967.1"/>
    <property type="molecule type" value="Genomic_DNA"/>
</dbReference>